<dbReference type="KEGG" id="aprs:BI364_17100"/>
<evidence type="ECO:0000256" key="6">
    <source>
        <dbReference type="SAM" id="Phobius"/>
    </source>
</evidence>
<accession>A0A1D8ISN8</accession>
<keyword evidence="3 6" id="KW-0812">Transmembrane</keyword>
<proteinExistence type="predicted"/>
<keyword evidence="4 6" id="KW-1133">Transmembrane helix</keyword>
<evidence type="ECO:0000256" key="3">
    <source>
        <dbReference type="ARBA" id="ARBA00022692"/>
    </source>
</evidence>
<feature type="transmembrane region" description="Helical" evidence="6">
    <location>
        <begin position="67"/>
        <end position="87"/>
    </location>
</feature>
<dbReference type="Pfam" id="PF03899">
    <property type="entry name" value="ATP-synt_I"/>
    <property type="match status" value="1"/>
</dbReference>
<keyword evidence="2" id="KW-1003">Cell membrane</keyword>
<evidence type="ECO:0000313" key="7">
    <source>
        <dbReference type="EMBL" id="AOU99415.1"/>
    </source>
</evidence>
<evidence type="ECO:0000256" key="4">
    <source>
        <dbReference type="ARBA" id="ARBA00022989"/>
    </source>
</evidence>
<dbReference type="EMBL" id="CP017415">
    <property type="protein sequence ID" value="AOU99415.1"/>
    <property type="molecule type" value="Genomic_DNA"/>
</dbReference>
<dbReference type="InterPro" id="IPR005598">
    <property type="entry name" value="ATP_synth_I"/>
</dbReference>
<reference evidence="8" key="1">
    <citation type="submission" date="2016-09" db="EMBL/GenBank/DDBJ databases">
        <title>Acidihalobacter prosperus F5.</title>
        <authorList>
            <person name="Khaleque H.N."/>
            <person name="Ramsay J.P."/>
            <person name="Kaksonen A.H."/>
            <person name="Boxall N.J."/>
            <person name="Watkin E.L.J."/>
        </authorList>
    </citation>
    <scope>NUCLEOTIDE SEQUENCE [LARGE SCALE GENOMIC DNA]</scope>
    <source>
        <strain evidence="8">F5</strain>
    </source>
</reference>
<evidence type="ECO:0000256" key="5">
    <source>
        <dbReference type="ARBA" id="ARBA00023136"/>
    </source>
</evidence>
<evidence type="ECO:0000256" key="2">
    <source>
        <dbReference type="ARBA" id="ARBA00022475"/>
    </source>
</evidence>
<keyword evidence="5 6" id="KW-0472">Membrane</keyword>
<dbReference type="GO" id="GO:0005886">
    <property type="term" value="C:plasma membrane"/>
    <property type="evidence" value="ECO:0007669"/>
    <property type="project" value="UniProtKB-SubCell"/>
</dbReference>
<feature type="transmembrane region" description="Helical" evidence="6">
    <location>
        <begin position="93"/>
        <end position="111"/>
    </location>
</feature>
<name>A0A1D8ISN8_9GAMM</name>
<keyword evidence="8" id="KW-1185">Reference proteome</keyword>
<protein>
    <recommendedName>
        <fullName evidence="9">ATP synthase subunit I</fullName>
    </recommendedName>
</protein>
<gene>
    <name evidence="7" type="ORF">BI364_17100</name>
</gene>
<evidence type="ECO:0000256" key="1">
    <source>
        <dbReference type="ARBA" id="ARBA00004651"/>
    </source>
</evidence>
<dbReference type="AlphaFoldDB" id="A0A1D8ISN8"/>
<comment type="subcellular location">
    <subcellularLocation>
        <location evidence="1">Cell membrane</location>
        <topology evidence="1">Multi-pass membrane protein</topology>
    </subcellularLocation>
</comment>
<evidence type="ECO:0000313" key="8">
    <source>
        <dbReference type="Proteomes" id="UP000095401"/>
    </source>
</evidence>
<organism evidence="7 8">
    <name type="scientific">Acidihalobacter yilgarnensis</name>
    <dbReference type="NCBI Taxonomy" id="2819280"/>
    <lineage>
        <taxon>Bacteria</taxon>
        <taxon>Pseudomonadati</taxon>
        <taxon>Pseudomonadota</taxon>
        <taxon>Gammaproteobacteria</taxon>
        <taxon>Chromatiales</taxon>
        <taxon>Ectothiorhodospiraceae</taxon>
        <taxon>Acidihalobacter</taxon>
    </lineage>
</organism>
<evidence type="ECO:0008006" key="9">
    <source>
        <dbReference type="Google" id="ProtNLM"/>
    </source>
</evidence>
<dbReference type="Proteomes" id="UP000095401">
    <property type="component" value="Chromosome"/>
</dbReference>
<sequence length="118" mass="12434">MRSSILMFQTGLVLIGVGIAAYAKGQHGIEAALYGGAVALANTLMLVRRIERVGAVVSVSVQRGMALLYISAVLRFVFVLAALATGLGFFKLAPLPLIGTFVGAQAAYILISTRTHDR</sequence>
<feature type="transmembrane region" description="Helical" evidence="6">
    <location>
        <begin position="31"/>
        <end position="47"/>
    </location>
</feature>